<dbReference type="Gene3D" id="3.30.750.24">
    <property type="entry name" value="STAS domain"/>
    <property type="match status" value="1"/>
</dbReference>
<dbReference type="EMBL" id="CP026118">
    <property type="protein sequence ID" value="QAS51548.1"/>
    <property type="molecule type" value="Genomic_DNA"/>
</dbReference>
<name>A0A410MA49_9BACI</name>
<gene>
    <name evidence="2" type="ORF">HLI_04575</name>
</gene>
<dbReference type="InterPro" id="IPR036513">
    <property type="entry name" value="STAS_dom_sf"/>
</dbReference>
<dbReference type="Proteomes" id="UP000287756">
    <property type="component" value="Chromosome"/>
</dbReference>
<dbReference type="SUPFAM" id="SSF52091">
    <property type="entry name" value="SpoIIaa-like"/>
    <property type="match status" value="1"/>
</dbReference>
<feature type="domain" description="STAS" evidence="1">
    <location>
        <begin position="155"/>
        <end position="266"/>
    </location>
</feature>
<dbReference type="RefSeq" id="WP_128523394.1">
    <property type="nucleotide sequence ID" value="NZ_CANLVY010000003.1"/>
</dbReference>
<evidence type="ECO:0000259" key="1">
    <source>
        <dbReference type="PROSITE" id="PS50801"/>
    </source>
</evidence>
<evidence type="ECO:0000313" key="2">
    <source>
        <dbReference type="EMBL" id="QAS51548.1"/>
    </source>
</evidence>
<dbReference type="Pfam" id="PF01740">
    <property type="entry name" value="STAS"/>
    <property type="match status" value="1"/>
</dbReference>
<dbReference type="OrthoDB" id="9800154at2"/>
<protein>
    <submittedName>
        <fullName evidence="2">Anti-anti-sigma factor</fullName>
    </submittedName>
</protein>
<evidence type="ECO:0000313" key="3">
    <source>
        <dbReference type="Proteomes" id="UP000287756"/>
    </source>
</evidence>
<dbReference type="AlphaFoldDB" id="A0A410MA49"/>
<dbReference type="CDD" id="cd07041">
    <property type="entry name" value="STAS_RsbR_RsbS_like"/>
    <property type="match status" value="1"/>
</dbReference>
<dbReference type="PANTHER" id="PTHR33745">
    <property type="entry name" value="RSBT ANTAGONIST PROTEIN RSBS-RELATED"/>
    <property type="match status" value="1"/>
</dbReference>
<dbReference type="KEGG" id="hli:HLI_04575"/>
<accession>A0A410MA49</accession>
<dbReference type="PANTHER" id="PTHR33745:SF8">
    <property type="entry name" value="BLUE-LIGHT PHOTORECEPTOR"/>
    <property type="match status" value="1"/>
</dbReference>
<dbReference type="InterPro" id="IPR051932">
    <property type="entry name" value="Bact_StressResp_Reg"/>
</dbReference>
<organism evidence="2 3">
    <name type="scientific">Halobacillus litoralis</name>
    <dbReference type="NCBI Taxonomy" id="45668"/>
    <lineage>
        <taxon>Bacteria</taxon>
        <taxon>Bacillati</taxon>
        <taxon>Bacillota</taxon>
        <taxon>Bacilli</taxon>
        <taxon>Bacillales</taxon>
        <taxon>Bacillaceae</taxon>
        <taxon>Halobacillus</taxon>
    </lineage>
</organism>
<dbReference type="InterPro" id="IPR002645">
    <property type="entry name" value="STAS_dom"/>
</dbReference>
<sequence>MHVDMKEKELIVIGKKIEERKYKISDAMKIEGEDTQSGQIRIELIQLFSDGLQHGVETTLANITDWAEKIGNLAIEHGAQLDETLKGTAVIRSFLWEELEQIIKEDDRFNLDTVFRVTRTIDPLLDQAIYAYSTSFVQAHKASMDEAQQEFLKLSAPVVPLMEGVAVLPIIGSVNDERAYYLMDTTLDEATRRQLNYLLIDLSGVTVIDTMVANSIGNIISSLELVGVTAILAGIRPEVAQTMVTLGIDFSDIKTYNSLQQALSVHVFTK</sequence>
<reference evidence="2 3" key="1">
    <citation type="submission" date="2018-01" db="EMBL/GenBank/DDBJ databases">
        <title>The whole genome sequencing and assembly of Halobacillus litoralis ERB031 strain.</title>
        <authorList>
            <person name="Lee S.-J."/>
            <person name="Park M.-K."/>
            <person name="Kim J.-Y."/>
            <person name="Lee Y.-J."/>
            <person name="Yi H."/>
            <person name="Bahn Y.-S."/>
            <person name="Kim J.F."/>
            <person name="Lee D.-W."/>
        </authorList>
    </citation>
    <scope>NUCLEOTIDE SEQUENCE [LARGE SCALE GENOMIC DNA]</scope>
    <source>
        <strain evidence="2 3">ERB 031</strain>
    </source>
</reference>
<dbReference type="PROSITE" id="PS50801">
    <property type="entry name" value="STAS"/>
    <property type="match status" value="1"/>
</dbReference>
<proteinExistence type="predicted"/>